<sequence>MGGGRSIRDLAASLEASESSEASAIRHSAIRLSADLRSARRVPRIPCSSRPAPIRRRVGFEQLVSRAHGGDDVRVRCPAVLTVPDQEIRKAPGERRVSMAVPLRARRLVAATAAAGVLVGGLSVAYAGTAAASSAPASPARVTQLVAESGDPDWDRCTWRKGHWEQKRSDDRWEDKWVPGRWDCRDGGGRR</sequence>
<evidence type="ECO:0000313" key="3">
    <source>
        <dbReference type="Proteomes" id="UP000244900"/>
    </source>
</evidence>
<dbReference type="KEGG" id="stir:DDW44_25025"/>
<dbReference type="Proteomes" id="UP000244900">
    <property type="component" value="Chromosome"/>
</dbReference>
<keyword evidence="1" id="KW-1133">Transmembrane helix</keyword>
<dbReference type="EMBL" id="CP029188">
    <property type="protein sequence ID" value="AWI31676.1"/>
    <property type="molecule type" value="Genomic_DNA"/>
</dbReference>
<evidence type="ECO:0000313" key="2">
    <source>
        <dbReference type="EMBL" id="AWI31676.1"/>
    </source>
</evidence>
<keyword evidence="1" id="KW-0472">Membrane</keyword>
<keyword evidence="1" id="KW-0812">Transmembrane</keyword>
<name>A0A2S1SZ90_9ACTN</name>
<evidence type="ECO:0000256" key="1">
    <source>
        <dbReference type="SAM" id="Phobius"/>
    </source>
</evidence>
<proteinExistence type="predicted"/>
<gene>
    <name evidence="2" type="ORF">DDW44_25025</name>
</gene>
<keyword evidence="3" id="KW-1185">Reference proteome</keyword>
<dbReference type="AlphaFoldDB" id="A0A2S1SZ90"/>
<accession>A0A2S1SZ90</accession>
<dbReference type="OrthoDB" id="4336300at2"/>
<feature type="transmembrane region" description="Helical" evidence="1">
    <location>
        <begin position="108"/>
        <end position="128"/>
    </location>
</feature>
<organism evidence="2 3">
    <name type="scientific">Streptomyces tirandamycinicus</name>
    <dbReference type="NCBI Taxonomy" id="2174846"/>
    <lineage>
        <taxon>Bacteria</taxon>
        <taxon>Bacillati</taxon>
        <taxon>Actinomycetota</taxon>
        <taxon>Actinomycetes</taxon>
        <taxon>Kitasatosporales</taxon>
        <taxon>Streptomycetaceae</taxon>
        <taxon>Streptomyces</taxon>
    </lineage>
</organism>
<reference evidence="2 3" key="1">
    <citation type="submission" date="2018-05" db="EMBL/GenBank/DDBJ databases">
        <title>Complete genome sequence of sponge-derived Streptomyces sp. HNM0039.</title>
        <authorList>
            <person name="Huang X."/>
            <person name="Zhou S."/>
        </authorList>
    </citation>
    <scope>NUCLEOTIDE SEQUENCE [LARGE SCALE GENOMIC DNA]</scope>
    <source>
        <strain evidence="2 3">HNM0039</strain>
    </source>
</reference>
<protein>
    <submittedName>
        <fullName evidence="2">Uncharacterized protein</fullName>
    </submittedName>
</protein>